<dbReference type="InterPro" id="IPR001387">
    <property type="entry name" value="Cro/C1-type_HTH"/>
</dbReference>
<dbReference type="SUPFAM" id="SSF47413">
    <property type="entry name" value="lambda repressor-like DNA-binding domains"/>
    <property type="match status" value="1"/>
</dbReference>
<gene>
    <name evidence="2" type="ORF">KDK95_28395</name>
</gene>
<dbReference type="Gene3D" id="3.30.870.10">
    <property type="entry name" value="Endonuclease Chain A"/>
    <property type="match status" value="1"/>
</dbReference>
<dbReference type="InterPro" id="IPR010982">
    <property type="entry name" value="Lambda_DNA-bd_dom_sf"/>
</dbReference>
<comment type="caution">
    <text evidence="2">The sequence shown here is derived from an EMBL/GenBank/DDBJ whole genome shotgun (WGS) entry which is preliminary data.</text>
</comment>
<dbReference type="Gene3D" id="1.10.260.40">
    <property type="entry name" value="lambda repressor-like DNA-binding domains"/>
    <property type="match status" value="1"/>
</dbReference>
<proteinExistence type="predicted"/>
<dbReference type="GO" id="GO:0003677">
    <property type="term" value="F:DNA binding"/>
    <property type="evidence" value="ECO:0007669"/>
    <property type="project" value="InterPro"/>
</dbReference>
<dbReference type="SUPFAM" id="SSF56024">
    <property type="entry name" value="Phospholipase D/nuclease"/>
    <property type="match status" value="1"/>
</dbReference>
<organism evidence="2 3">
    <name type="scientific">Actinospica acidithermotolerans</name>
    <dbReference type="NCBI Taxonomy" id="2828514"/>
    <lineage>
        <taxon>Bacteria</taxon>
        <taxon>Bacillati</taxon>
        <taxon>Actinomycetota</taxon>
        <taxon>Actinomycetes</taxon>
        <taxon>Catenulisporales</taxon>
        <taxon>Actinospicaceae</taxon>
        <taxon>Actinospica</taxon>
    </lineage>
</organism>
<name>A0A941EF76_9ACTN</name>
<dbReference type="CDD" id="cd00093">
    <property type="entry name" value="HTH_XRE"/>
    <property type="match status" value="1"/>
</dbReference>
<dbReference type="AlphaFoldDB" id="A0A941EF76"/>
<accession>A0A941EF76</accession>
<dbReference type="EMBL" id="JAGSOH010000122">
    <property type="protein sequence ID" value="MBR7830256.1"/>
    <property type="molecule type" value="Genomic_DNA"/>
</dbReference>
<dbReference type="SMART" id="SM00530">
    <property type="entry name" value="HTH_XRE"/>
    <property type="match status" value="1"/>
</dbReference>
<evidence type="ECO:0000313" key="3">
    <source>
        <dbReference type="Proteomes" id="UP000676325"/>
    </source>
</evidence>
<feature type="domain" description="HTH cro/C1-type" evidence="1">
    <location>
        <begin position="5"/>
        <end position="58"/>
    </location>
</feature>
<evidence type="ECO:0000259" key="1">
    <source>
        <dbReference type="PROSITE" id="PS50943"/>
    </source>
</evidence>
<dbReference type="PROSITE" id="PS50943">
    <property type="entry name" value="HTH_CROC1"/>
    <property type="match status" value="1"/>
</dbReference>
<evidence type="ECO:0000313" key="2">
    <source>
        <dbReference type="EMBL" id="MBR7830256.1"/>
    </source>
</evidence>
<reference evidence="2" key="1">
    <citation type="submission" date="2021-04" db="EMBL/GenBank/DDBJ databases">
        <title>Genome based classification of Actinospica acidithermotolerans sp. nov., an actinobacterium isolated from an Indonesian hot spring.</title>
        <authorList>
            <person name="Kusuma A.B."/>
            <person name="Putra K.E."/>
            <person name="Nafisah S."/>
            <person name="Loh J."/>
            <person name="Nouioui I."/>
            <person name="Goodfellow M."/>
        </authorList>
    </citation>
    <scope>NUCLEOTIDE SEQUENCE</scope>
    <source>
        <strain evidence="2">MGRD01-02</strain>
    </source>
</reference>
<protein>
    <submittedName>
        <fullName evidence="2">XRE family transcriptional regulator</fullName>
    </submittedName>
</protein>
<keyword evidence="3" id="KW-1185">Reference proteome</keyword>
<dbReference type="Proteomes" id="UP000676325">
    <property type="component" value="Unassembled WGS sequence"/>
</dbReference>
<sequence length="239" mass="26603">MNEALRNALAAKGIDRLDVAAKLQVDPKTVERWLAGRLPHPSTRTALARLLDMDEQELWPAADNPHARRFGPEIRAVYPHRWAVPRDIWHQHFASAEHEIDILVYSGLFLFEDAGVLQLLASKADAGVRIRILLGDPESAVVAQRGEDEGIGDSMAARICNAQALLKPLVTCDTTELRFHRTTLYNSLFRADNRLLANAHIHGVNASAAPILHLCHSAHATLFSTYIASFERAWQDSKL</sequence>
<dbReference type="RefSeq" id="WP_212521385.1">
    <property type="nucleotide sequence ID" value="NZ_JAGSOH010000122.1"/>
</dbReference>